<evidence type="ECO:0000256" key="6">
    <source>
        <dbReference type="PIRSR" id="PIRSR625650-1"/>
    </source>
</evidence>
<comment type="function">
    <text evidence="9">Catalyzes the exchange of an acyl for a long-chain alkyl group and the formation of the ether bond in the biosynthesis of ether phospholipids.</text>
</comment>
<dbReference type="Gene3D" id="3.30.465.10">
    <property type="match status" value="1"/>
</dbReference>
<dbReference type="GO" id="GO:0008609">
    <property type="term" value="F:alkylglycerone-phosphate synthase activity"/>
    <property type="evidence" value="ECO:0007669"/>
    <property type="project" value="UniProtKB-EC"/>
</dbReference>
<proteinExistence type="inferred from homology"/>
<comment type="caution">
    <text evidence="11">The sequence shown here is derived from an EMBL/GenBank/DDBJ whole genome shotgun (WGS) entry which is preliminary data.</text>
</comment>
<evidence type="ECO:0000256" key="4">
    <source>
        <dbReference type="ARBA" id="ARBA00022630"/>
    </source>
</evidence>
<dbReference type="Proteomes" id="UP000023152">
    <property type="component" value="Unassembled WGS sequence"/>
</dbReference>
<dbReference type="OrthoDB" id="7786253at2759"/>
<evidence type="ECO:0000256" key="9">
    <source>
        <dbReference type="RuleBase" id="RU363113"/>
    </source>
</evidence>
<dbReference type="OMA" id="MCHVSHA"/>
<dbReference type="InterPro" id="IPR004113">
    <property type="entry name" value="FAD-bd_oxidored_4_C"/>
</dbReference>
<name>X6NIL0_RETFI</name>
<dbReference type="GO" id="GO:0008610">
    <property type="term" value="P:lipid biosynthetic process"/>
    <property type="evidence" value="ECO:0007669"/>
    <property type="project" value="InterPro"/>
</dbReference>
<keyword evidence="9" id="KW-0808">Transferase</keyword>
<dbReference type="GO" id="GO:0071949">
    <property type="term" value="F:FAD binding"/>
    <property type="evidence" value="ECO:0007669"/>
    <property type="project" value="InterPro"/>
</dbReference>
<feature type="active site" description="Proton donor/acceptor" evidence="6">
    <location>
        <position position="493"/>
    </location>
</feature>
<evidence type="ECO:0000256" key="2">
    <source>
        <dbReference type="ARBA" id="ARBA00008000"/>
    </source>
</evidence>
<comment type="catalytic activity">
    <reaction evidence="9">
        <text>a long chain fatty alcohol + a 1-acylglycerone 3-phosphate = a 1-O-alkylglycerone 3-phosphate + a long-chain fatty acid + H(+)</text>
        <dbReference type="Rhea" id="RHEA:36171"/>
        <dbReference type="ChEBI" id="CHEBI:15378"/>
        <dbReference type="ChEBI" id="CHEBI:17135"/>
        <dbReference type="ChEBI" id="CHEBI:57534"/>
        <dbReference type="ChEBI" id="CHEBI:57560"/>
        <dbReference type="ChEBI" id="CHEBI:73315"/>
        <dbReference type="EC" id="2.5.1.26"/>
    </reaction>
</comment>
<evidence type="ECO:0000256" key="3">
    <source>
        <dbReference type="ARBA" id="ARBA00012385"/>
    </source>
</evidence>
<dbReference type="InterPro" id="IPR006094">
    <property type="entry name" value="Oxid_FAD_bind_N"/>
</dbReference>
<keyword evidence="9" id="KW-0444">Lipid biosynthesis</keyword>
<dbReference type="PROSITE" id="PS51387">
    <property type="entry name" value="FAD_PCMH"/>
    <property type="match status" value="1"/>
</dbReference>
<keyword evidence="4 9" id="KW-0285">Flavoprotein</keyword>
<keyword evidence="5 7" id="KW-0274">FAD</keyword>
<dbReference type="InterPro" id="IPR016164">
    <property type="entry name" value="FAD-linked_Oxase-like_C"/>
</dbReference>
<dbReference type="SUPFAM" id="SSF55103">
    <property type="entry name" value="FAD-linked oxidases, C-terminal domain"/>
    <property type="match status" value="1"/>
</dbReference>
<evidence type="ECO:0000259" key="10">
    <source>
        <dbReference type="PROSITE" id="PS51387"/>
    </source>
</evidence>
<reference evidence="11 12" key="1">
    <citation type="journal article" date="2013" name="Curr. Biol.">
        <title>The Genome of the Foraminiferan Reticulomyxa filosa.</title>
        <authorList>
            <person name="Glockner G."/>
            <person name="Hulsmann N."/>
            <person name="Schleicher M."/>
            <person name="Noegel A.A."/>
            <person name="Eichinger L."/>
            <person name="Gallinger C."/>
            <person name="Pawlowski J."/>
            <person name="Sierra R."/>
            <person name="Euteneuer U."/>
            <person name="Pillet L."/>
            <person name="Moustafa A."/>
            <person name="Platzer M."/>
            <person name="Groth M."/>
            <person name="Szafranski K."/>
            <person name="Schliwa M."/>
        </authorList>
    </citation>
    <scope>NUCLEOTIDE SEQUENCE [LARGE SCALE GENOMIC DNA]</scope>
</reference>
<dbReference type="InterPro" id="IPR016166">
    <property type="entry name" value="FAD-bd_PCMH"/>
</dbReference>
<organism evidence="11 12">
    <name type="scientific">Reticulomyxa filosa</name>
    <dbReference type="NCBI Taxonomy" id="46433"/>
    <lineage>
        <taxon>Eukaryota</taxon>
        <taxon>Sar</taxon>
        <taxon>Rhizaria</taxon>
        <taxon>Retaria</taxon>
        <taxon>Foraminifera</taxon>
        <taxon>Monothalamids</taxon>
        <taxon>Reticulomyxidae</taxon>
        <taxon>Reticulomyxa</taxon>
    </lineage>
</organism>
<dbReference type="EMBL" id="ASPP01008045">
    <property type="protein sequence ID" value="ETO26165.1"/>
    <property type="molecule type" value="Genomic_DNA"/>
</dbReference>
<dbReference type="GO" id="GO:0005777">
    <property type="term" value="C:peroxisome"/>
    <property type="evidence" value="ECO:0007669"/>
    <property type="project" value="UniProtKB-SubCell"/>
</dbReference>
<accession>X6NIL0</accession>
<comment type="cofactor">
    <cofactor evidence="7 9">
        <name>FAD</name>
        <dbReference type="ChEBI" id="CHEBI:57692"/>
    </cofactor>
</comment>
<keyword evidence="9" id="KW-0443">Lipid metabolism</keyword>
<dbReference type="Gene3D" id="3.30.300.330">
    <property type="match status" value="1"/>
</dbReference>
<gene>
    <name evidence="11" type="ORF">RFI_10974</name>
</gene>
<dbReference type="InterPro" id="IPR025650">
    <property type="entry name" value="Alkyl-DHAP_Synthase"/>
</dbReference>
<evidence type="ECO:0000313" key="12">
    <source>
        <dbReference type="Proteomes" id="UP000023152"/>
    </source>
</evidence>
<keyword evidence="9" id="KW-0576">Peroxisome</keyword>
<comment type="pathway">
    <text evidence="1 9">Glycerolipid metabolism; ether lipid biosynthesis.</text>
</comment>
<dbReference type="Pfam" id="PF02913">
    <property type="entry name" value="FAD-oxidase_C"/>
    <property type="match status" value="1"/>
</dbReference>
<dbReference type="PANTHER" id="PTHR46568">
    <property type="entry name" value="ALKYLDIHYDROXYACETONEPHOSPHATE SYNTHASE, PEROXISOMAL"/>
    <property type="match status" value="1"/>
</dbReference>
<evidence type="ECO:0000256" key="8">
    <source>
        <dbReference type="PIRSR" id="PIRSR625650-4"/>
    </source>
</evidence>
<feature type="domain" description="FAD-binding PCMH-type" evidence="10">
    <location>
        <begin position="116"/>
        <end position="304"/>
    </location>
</feature>
<dbReference type="Pfam" id="PF01565">
    <property type="entry name" value="FAD_binding_4"/>
    <property type="match status" value="1"/>
</dbReference>
<dbReference type="InterPro" id="IPR016169">
    <property type="entry name" value="FAD-bd_PCMH_sub2"/>
</dbReference>
<dbReference type="AlphaFoldDB" id="X6NIL0"/>
<evidence type="ECO:0000256" key="7">
    <source>
        <dbReference type="PIRSR" id="PIRSR625650-3"/>
    </source>
</evidence>
<feature type="binding site" evidence="7">
    <location>
        <begin position="288"/>
        <end position="294"/>
    </location>
    <ligand>
        <name>FAD</name>
        <dbReference type="ChEBI" id="CHEBI:57692"/>
    </ligand>
</feature>
<comment type="similarity">
    <text evidence="2 9">Belongs to the FAD-binding oxidoreductase/transferase type 4 family.</text>
</comment>
<evidence type="ECO:0000256" key="5">
    <source>
        <dbReference type="ARBA" id="ARBA00022827"/>
    </source>
</evidence>
<dbReference type="InterPro" id="IPR036318">
    <property type="entry name" value="FAD-bd_PCMH-like_sf"/>
</dbReference>
<sequence>MSNENVRKLDIYGWGSNPPDFLVKTVSSLRDQLVKALSGLKHEGSGSSVVVPIPDVDKIVLPVPKFTVDKTEAIYSFLSQDKKERMRHSYGKSAADFLRVLMVSCSILHFIYFEDFDSCPDYVAFPKDEQEIEELLRYCEKNKVAMYTYGGGTSVVGGVDSSFCKRFYKGVIMCSLERLNRILCVDEESQCVTVEANVTGPQLNQELKTKYHGRWTFRHYPQSYEFASIGGMVSTRNGGHYATQMTRIDHFVQSATLITPRLGKIETPKIPSSGSGLDMNRALICGSEGAFGVVTKVTLKLMKTPKFSQTVRIEFKEENNAVNCVREIVQSGLHPTQCRLISPMEAWLNRVTKSANTFVLLLGFESHILSDFQALFDCCKTIVQKYHGIGLTQQHLTNDKKLMTKRKTKTITKMKKKRKKKMEADALRYGIFGETFETVVTWTSFKALNNAIHACVKQHFHNFNDKKNASEKAPFHLLTYRFTHCYVDGCAPYYTLLVHYKRKEKESAKAYCKRVLNDWTLLKTKLNECIVNNNGAATHHHAVGVDHRKAYWEEIGHRNVQVLQALKHYLDPNWICNPGVLIPLPKENIDIHSSLPISSKL</sequence>
<feature type="site" description="Important for enzyme activity" evidence="8">
    <location>
        <position position="339"/>
    </location>
</feature>
<keyword evidence="12" id="KW-1185">Reference proteome</keyword>
<dbReference type="SUPFAM" id="SSF56176">
    <property type="entry name" value="FAD-binding/transporter-associated domain-like"/>
    <property type="match status" value="1"/>
</dbReference>
<comment type="subunit">
    <text evidence="9">Homodimer.</text>
</comment>
<evidence type="ECO:0000313" key="11">
    <source>
        <dbReference type="EMBL" id="ETO26165.1"/>
    </source>
</evidence>
<dbReference type="EC" id="2.5.1.26" evidence="3 9"/>
<comment type="subcellular location">
    <subcellularLocation>
        <location evidence="9">Peroxisome</location>
    </subcellularLocation>
</comment>
<evidence type="ECO:0000256" key="1">
    <source>
        <dbReference type="ARBA" id="ARBA00004670"/>
    </source>
</evidence>
<dbReference type="PANTHER" id="PTHR46568:SF1">
    <property type="entry name" value="ALKYLDIHYDROXYACETONEPHOSPHATE SYNTHASE, PEROXISOMAL"/>
    <property type="match status" value="1"/>
</dbReference>
<protein>
    <recommendedName>
        <fullName evidence="3 9">Alkylglycerone-phosphate synthase</fullName>
        <shortName evidence="9">Alkyl-DHAP synthase</shortName>
        <ecNumber evidence="3 9">2.5.1.26</ecNumber>
    </recommendedName>
</protein>